<organism evidence="1 2">
    <name type="scientific">Hesseltinella vesiculosa</name>
    <dbReference type="NCBI Taxonomy" id="101127"/>
    <lineage>
        <taxon>Eukaryota</taxon>
        <taxon>Fungi</taxon>
        <taxon>Fungi incertae sedis</taxon>
        <taxon>Mucoromycota</taxon>
        <taxon>Mucoromycotina</taxon>
        <taxon>Mucoromycetes</taxon>
        <taxon>Mucorales</taxon>
        <taxon>Cunninghamellaceae</taxon>
        <taxon>Hesseltinella</taxon>
    </lineage>
</organism>
<sequence length="604" mass="67635">MTIPCASDAVHHSPISALPFVLLETIALISDTWDRKQLRLVNRLWQEVTTPLLFEVITLSKYNYRYPRIYVEHRVVPLASSLTFLQHMEQQSNPATAITCHAKSIRVERYDMDVKEVIRLLQICPRVESVTMESMVFMRELPPKGGLSFHPFVYDRLLAKIEPLFRGPASIRKLKLKGYIADLMGPIMLDVLPRLSDLHTLELDCLHWSNSSNDIWPPIVAAIHQHCPSLVALTCYYSRDDYFDEMDRWHTQQRNGDSPKVAIAPWTSIKDLSILLTDGTRDAFKIGQFVTYVAVKFPSLTSLTLTVACDATGSRPWVDLPQGSFQKLTSLKLVCNQGFADCLTVFDRLAPSALKHLTSLELEVDEEEVDVAHILSLFPSLQHLGLDSDGRMTCDTSDAKPPSHTLTSLAIGKHLYHGSHESSTLETIVRMCPSIQHFFLTLDCWALTNHVGGIVDGVLVDKLQQRIDKVLPALSNGQLKPMVVALPHANSLASLGIACRYNFIDSPGLIILASLPSKKTDSAGIQSTVLKSWYIERPDVDRPPIARPWGIHSPPALDALANWDMDLEGLTPAHNVDRLDFIGVIFLPSLPNRVYFEMEGVPMQ</sequence>
<proteinExistence type="predicted"/>
<reference evidence="1 2" key="1">
    <citation type="submission" date="2016-07" db="EMBL/GenBank/DDBJ databases">
        <title>Pervasive Adenine N6-methylation of Active Genes in Fungi.</title>
        <authorList>
            <consortium name="DOE Joint Genome Institute"/>
            <person name="Mondo S.J."/>
            <person name="Dannebaum R.O."/>
            <person name="Kuo R.C."/>
            <person name="Labutti K."/>
            <person name="Haridas S."/>
            <person name="Kuo A."/>
            <person name="Salamov A."/>
            <person name="Ahrendt S.R."/>
            <person name="Lipzen A."/>
            <person name="Sullivan W."/>
            <person name="Andreopoulos W.B."/>
            <person name="Clum A."/>
            <person name="Lindquist E."/>
            <person name="Daum C."/>
            <person name="Ramamoorthy G.K."/>
            <person name="Gryganskyi A."/>
            <person name="Culley D."/>
            <person name="Magnuson J.K."/>
            <person name="James T.Y."/>
            <person name="O'Malley M.A."/>
            <person name="Stajich J.E."/>
            <person name="Spatafora J.W."/>
            <person name="Visel A."/>
            <person name="Grigoriev I.V."/>
        </authorList>
    </citation>
    <scope>NUCLEOTIDE SEQUENCE [LARGE SCALE GENOMIC DNA]</scope>
    <source>
        <strain evidence="1 2">NRRL 3301</strain>
    </source>
</reference>
<keyword evidence="2" id="KW-1185">Reference proteome</keyword>
<dbReference type="InterPro" id="IPR032675">
    <property type="entry name" value="LRR_dom_sf"/>
</dbReference>
<evidence type="ECO:0000313" key="2">
    <source>
        <dbReference type="Proteomes" id="UP000242146"/>
    </source>
</evidence>
<dbReference type="Gene3D" id="3.80.10.10">
    <property type="entry name" value="Ribonuclease Inhibitor"/>
    <property type="match status" value="1"/>
</dbReference>
<evidence type="ECO:0008006" key="3">
    <source>
        <dbReference type="Google" id="ProtNLM"/>
    </source>
</evidence>
<dbReference type="AlphaFoldDB" id="A0A1X2G4P0"/>
<dbReference type="Proteomes" id="UP000242146">
    <property type="component" value="Unassembled WGS sequence"/>
</dbReference>
<protein>
    <recommendedName>
        <fullName evidence="3">F-box domain-containing protein</fullName>
    </recommendedName>
</protein>
<name>A0A1X2G4P0_9FUNG</name>
<evidence type="ECO:0000313" key="1">
    <source>
        <dbReference type="EMBL" id="ORX44782.1"/>
    </source>
</evidence>
<dbReference type="EMBL" id="MCGT01000046">
    <property type="protein sequence ID" value="ORX44782.1"/>
    <property type="molecule type" value="Genomic_DNA"/>
</dbReference>
<dbReference type="SUPFAM" id="SSF52047">
    <property type="entry name" value="RNI-like"/>
    <property type="match status" value="1"/>
</dbReference>
<gene>
    <name evidence="1" type="ORF">DM01DRAFT_1349637</name>
</gene>
<accession>A0A1X2G4P0</accession>
<comment type="caution">
    <text evidence="1">The sequence shown here is derived from an EMBL/GenBank/DDBJ whole genome shotgun (WGS) entry which is preliminary data.</text>
</comment>